<accession>A0A1E5IU96</accession>
<evidence type="ECO:0000313" key="1">
    <source>
        <dbReference type="EMBL" id="OEG74151.1"/>
    </source>
</evidence>
<dbReference type="EMBL" id="MCBT01000024">
    <property type="protein sequence ID" value="OEG74151.1"/>
    <property type="molecule type" value="Genomic_DNA"/>
</dbReference>
<proteinExistence type="predicted"/>
<name>A0A1E5IU96_SHECO</name>
<organism evidence="1 2">
    <name type="scientific">Shewanella colwelliana</name>
    <name type="common">Alteromonas colwelliana</name>
    <dbReference type="NCBI Taxonomy" id="23"/>
    <lineage>
        <taxon>Bacteria</taxon>
        <taxon>Pseudomonadati</taxon>
        <taxon>Pseudomonadota</taxon>
        <taxon>Gammaproteobacteria</taxon>
        <taxon>Alteromonadales</taxon>
        <taxon>Shewanellaceae</taxon>
        <taxon>Shewanella</taxon>
    </lineage>
</organism>
<dbReference type="Proteomes" id="UP000095230">
    <property type="component" value="Unassembled WGS sequence"/>
</dbReference>
<comment type="caution">
    <text evidence="1">The sequence shown here is derived from an EMBL/GenBank/DDBJ whole genome shotgun (WGS) entry which is preliminary data.</text>
</comment>
<sequence>MKNLISDLNDHLESITSSNSSYRNRIFSTLQCLKMEQPTLHENFEELQEFWEILTDMSHLIQPHNLKLFSAINQVLHNEKINMEIEKIAKG</sequence>
<reference evidence="1 2" key="1">
    <citation type="submission" date="2016-07" db="EMBL/GenBank/DDBJ databases">
        <title>Whole-genome of two Shewanella species isolated from a digestive organ of sea cucumber Apostichopus japonicus Selenka 1867.</title>
        <authorList>
            <person name="Hong H.-H."/>
            <person name="Choi H."/>
            <person name="Cheon S."/>
            <person name="Oh J.-S."/>
            <person name="Lee H.-G."/>
            <person name="Park C."/>
        </authorList>
    </citation>
    <scope>NUCLEOTIDE SEQUENCE [LARGE SCALE GENOMIC DNA]</scope>
    <source>
        <strain evidence="1 2">CSB03KR</strain>
    </source>
</reference>
<protein>
    <submittedName>
        <fullName evidence="1">Uncharacterized protein</fullName>
    </submittedName>
</protein>
<gene>
    <name evidence="1" type="ORF">BEL05_00700</name>
</gene>
<dbReference type="AlphaFoldDB" id="A0A1E5IU96"/>
<evidence type="ECO:0000313" key="2">
    <source>
        <dbReference type="Proteomes" id="UP000095230"/>
    </source>
</evidence>
<dbReference type="RefSeq" id="WP_069670951.1">
    <property type="nucleotide sequence ID" value="NZ_MCBT01000024.1"/>
</dbReference>
<dbReference type="STRING" id="23.BEL05_00700"/>